<evidence type="ECO:0000256" key="4">
    <source>
        <dbReference type="ARBA" id="ARBA00022806"/>
    </source>
</evidence>
<dbReference type="STRING" id="661399.AQJ67_09755"/>
<comment type="function">
    <text evidence="9">Facilitates transcription termination by a mechanism that involves Rho binding to the nascent RNA, activation of Rho's RNA-dependent ATPase activity, and release of the mRNA from the DNA template.</text>
</comment>
<keyword evidence="2 9" id="KW-0547">Nucleotide-binding</keyword>
<dbReference type="Pfam" id="PF07498">
    <property type="entry name" value="Rho_N"/>
    <property type="match status" value="1"/>
</dbReference>
<dbReference type="InterPro" id="IPR000194">
    <property type="entry name" value="ATPase_F1/V1/A1_a/bsu_nucl-bd"/>
</dbReference>
<dbReference type="RefSeq" id="WP_062717696.1">
    <property type="nucleotide sequence ID" value="NZ_KQ948926.1"/>
</dbReference>
<feature type="compositionally biased region" description="Basic residues" evidence="12">
    <location>
        <begin position="268"/>
        <end position="281"/>
    </location>
</feature>
<feature type="binding site" evidence="9">
    <location>
        <begin position="429"/>
        <end position="434"/>
    </location>
    <ligand>
        <name>ATP</name>
        <dbReference type="ChEBI" id="CHEBI:30616"/>
    </ligand>
</feature>
<feature type="compositionally biased region" description="Basic and acidic residues" evidence="12">
    <location>
        <begin position="245"/>
        <end position="256"/>
    </location>
</feature>
<dbReference type="HAMAP" id="MF_01884">
    <property type="entry name" value="Rho"/>
    <property type="match status" value="1"/>
</dbReference>
<dbReference type="CDD" id="cd01128">
    <property type="entry name" value="rho_factor_C"/>
    <property type="match status" value="1"/>
</dbReference>
<proteinExistence type="inferred from homology"/>
<dbReference type="AlphaFoldDB" id="A0A117RR82"/>
<dbReference type="PROSITE" id="PS51856">
    <property type="entry name" value="RHO_RNA_BD"/>
    <property type="match status" value="1"/>
</dbReference>
<dbReference type="SMART" id="SM00357">
    <property type="entry name" value="CSP"/>
    <property type="match status" value="1"/>
</dbReference>
<dbReference type="EC" id="3.6.4.-" evidence="9 10"/>
<name>A0A117RR82_9ACTN</name>
<dbReference type="GO" id="GO:0006353">
    <property type="term" value="P:DNA-templated transcription termination"/>
    <property type="evidence" value="ECO:0007669"/>
    <property type="project" value="UniProtKB-UniRule"/>
</dbReference>
<evidence type="ECO:0000256" key="12">
    <source>
        <dbReference type="SAM" id="MobiDB-lite"/>
    </source>
</evidence>
<keyword evidence="1 9" id="KW-0806">Transcription termination</keyword>
<dbReference type="SUPFAM" id="SSF52540">
    <property type="entry name" value="P-loop containing nucleoside triphosphate hydrolases"/>
    <property type="match status" value="1"/>
</dbReference>
<protein>
    <recommendedName>
        <fullName evidence="9 10">Transcription termination factor Rho</fullName>
        <ecNumber evidence="9 10">3.6.4.-</ecNumber>
    </recommendedName>
    <alternativeName>
        <fullName evidence="9">ATP-dependent helicase Rho</fullName>
    </alternativeName>
</protein>
<evidence type="ECO:0000313" key="15">
    <source>
        <dbReference type="Proteomes" id="UP000053429"/>
    </source>
</evidence>
<dbReference type="Proteomes" id="UP000053429">
    <property type="component" value="Unassembled WGS sequence"/>
</dbReference>
<feature type="domain" description="Rho RNA-BD" evidence="13">
    <location>
        <begin position="299"/>
        <end position="374"/>
    </location>
</feature>
<evidence type="ECO:0000256" key="10">
    <source>
        <dbReference type="NCBIfam" id="TIGR00767"/>
    </source>
</evidence>
<dbReference type="Gene3D" id="2.40.50.140">
    <property type="entry name" value="Nucleic acid-binding proteins"/>
    <property type="match status" value="1"/>
</dbReference>
<comment type="subunit">
    <text evidence="9">Homohexamer. The homohexamer assembles into an open ring structure.</text>
</comment>
<comment type="similarity">
    <text evidence="9 11">Belongs to the Rho family.</text>
</comment>
<dbReference type="SMART" id="SM00382">
    <property type="entry name" value="AAA"/>
    <property type="match status" value="1"/>
</dbReference>
<dbReference type="PANTHER" id="PTHR46425:SF1">
    <property type="entry name" value="TRANSCRIPTION TERMINATION FACTOR RHO"/>
    <property type="match status" value="1"/>
</dbReference>
<dbReference type="Gene3D" id="3.40.50.300">
    <property type="entry name" value="P-loop containing nucleotide triphosphate hydrolases"/>
    <property type="match status" value="1"/>
</dbReference>
<evidence type="ECO:0000256" key="9">
    <source>
        <dbReference type="HAMAP-Rule" id="MF_01884"/>
    </source>
</evidence>
<evidence type="ECO:0000256" key="5">
    <source>
        <dbReference type="ARBA" id="ARBA00022840"/>
    </source>
</evidence>
<evidence type="ECO:0000256" key="2">
    <source>
        <dbReference type="ARBA" id="ARBA00022741"/>
    </source>
</evidence>
<feature type="binding site" evidence="9">
    <location>
        <begin position="417"/>
        <end position="422"/>
    </location>
    <ligand>
        <name>ATP</name>
        <dbReference type="ChEBI" id="CHEBI:30616"/>
    </ligand>
</feature>
<dbReference type="InterPro" id="IPR011113">
    <property type="entry name" value="Rho_RNA-bd"/>
</dbReference>
<keyword evidence="4 9" id="KW-0347">Helicase</keyword>
<dbReference type="InterPro" id="IPR027417">
    <property type="entry name" value="P-loop_NTPase"/>
</dbReference>
<keyword evidence="8 9" id="KW-0804">Transcription</keyword>
<dbReference type="CDD" id="cd04459">
    <property type="entry name" value="Rho_CSD"/>
    <property type="match status" value="1"/>
</dbReference>
<evidence type="ECO:0000259" key="13">
    <source>
        <dbReference type="PROSITE" id="PS51856"/>
    </source>
</evidence>
<dbReference type="InterPro" id="IPR003593">
    <property type="entry name" value="AAA+_ATPase"/>
</dbReference>
<feature type="compositionally biased region" description="Low complexity" evidence="12">
    <location>
        <begin position="153"/>
        <end position="168"/>
    </location>
</feature>
<keyword evidence="15" id="KW-1185">Reference proteome</keyword>
<keyword evidence="5 9" id="KW-0067">ATP-binding</keyword>
<organism evidence="14 15">
    <name type="scientific">Streptomyces caeruleatus</name>
    <dbReference type="NCBI Taxonomy" id="661399"/>
    <lineage>
        <taxon>Bacteria</taxon>
        <taxon>Bacillati</taxon>
        <taxon>Actinomycetota</taxon>
        <taxon>Actinomycetes</taxon>
        <taxon>Kitasatosporales</taxon>
        <taxon>Streptomycetaceae</taxon>
        <taxon>Streptomyces</taxon>
    </lineage>
</organism>
<gene>
    <name evidence="9" type="primary">rho</name>
    <name evidence="14" type="ORF">AQJ67_09755</name>
</gene>
<accession>A0A117RR82</accession>
<comment type="caution">
    <text evidence="9">Lacks conserved residue(s) required for the propagation of feature annotation.</text>
</comment>
<sequence>MSDTTDLMGARVEETAAAPATDASAPATGAGSRRRRGTGLEGMVLAELQQVASGLGIRGTARMRKSQLIEVIKEAQAGGGSAPAKAEAATETKPKRRATSRARTGDEAAAAKKAEKATEAPAEKAVAQQQIEIPGQPASEDAPVERRRRRATADAGAPAAAPETVAAEAKSEPKAETPAQSQGQQGDAKGDAGDGGEGRRRDRRERGRDRDRGERGDRGDRRKGDDQQGGGRQDRQQGQQQGGGRQDRQDRQRDNGPQDDDDFEGGRRGRRGRYRDRRGRRGRDEMGGAEPQINEDDVLIPVAGILDILDNYAFIRTSGYLPGPNDVYVSLAQVRKNGLRKGDHVTGAVRQPKEGERREKFNALVRLDSVNGMAPEHGRGRPEFNKLTPLYPQDRLRLETDPGVLTTRIIDLVSPIGKGQRGLIVAPPKTGKTMIMQAIANAITHNNPECHLMVVLVDERPEEVTDMQRSVKGEVISSTFDRPAEDHTTVAELAIERAKRLVELGHDVVVLLDSITRLGRAYNLAAPASGRILSGGVDSTALYPPKRFFGAARNIEDGGSLTILATALVDTGSRMDEVIFEEFKGTGNMELKLDRKLADKRIFPAVDVDASGTRKEEILLGNEELAVVWKLRRVLHALDQQQAIELLLDKMKQTKSNVEFLMQIQKTTPTPGNGD</sequence>
<evidence type="ECO:0000256" key="8">
    <source>
        <dbReference type="ARBA" id="ARBA00023163"/>
    </source>
</evidence>
<keyword evidence="3 9" id="KW-0378">Hydrolase</keyword>
<dbReference type="GO" id="GO:0008186">
    <property type="term" value="F:ATP-dependent activity, acting on RNA"/>
    <property type="evidence" value="ECO:0007669"/>
    <property type="project" value="UniProtKB-UniRule"/>
</dbReference>
<feature type="compositionally biased region" description="Basic and acidic residues" evidence="12">
    <location>
        <begin position="188"/>
        <end position="226"/>
    </location>
</feature>
<keyword evidence="7 9" id="KW-0805">Transcription regulation</keyword>
<evidence type="ECO:0000256" key="7">
    <source>
        <dbReference type="ARBA" id="ARBA00023015"/>
    </source>
</evidence>
<dbReference type="InterPro" id="IPR036269">
    <property type="entry name" value="Rho_N_sf"/>
</dbReference>
<dbReference type="FunFam" id="3.40.50.300:FF:000072">
    <property type="entry name" value="Transcription termination factor Rho"/>
    <property type="match status" value="1"/>
</dbReference>
<comment type="caution">
    <text evidence="14">The sequence shown here is derived from an EMBL/GenBank/DDBJ whole genome shotgun (WGS) entry which is preliminary data.</text>
</comment>
<dbReference type="GO" id="GO:0003723">
    <property type="term" value="F:RNA binding"/>
    <property type="evidence" value="ECO:0007669"/>
    <property type="project" value="UniProtKB-UniRule"/>
</dbReference>
<dbReference type="GO" id="GO:0016787">
    <property type="term" value="F:hydrolase activity"/>
    <property type="evidence" value="ECO:0007669"/>
    <property type="project" value="UniProtKB-KW"/>
</dbReference>
<dbReference type="NCBIfam" id="TIGR00767">
    <property type="entry name" value="rho"/>
    <property type="match status" value="1"/>
</dbReference>
<dbReference type="InterPro" id="IPR012340">
    <property type="entry name" value="NA-bd_OB-fold"/>
</dbReference>
<reference evidence="14" key="1">
    <citation type="submission" date="2015-10" db="EMBL/GenBank/DDBJ databases">
        <title>Draft genome sequence of Streptomyces caeruleatus NRRL B-24802, type strain for the species Streptomyces caeruleatus.</title>
        <authorList>
            <person name="Ruckert C."/>
            <person name="Winkler A."/>
            <person name="Kalinowski J."/>
            <person name="Kampfer P."/>
            <person name="Glaeser S."/>
        </authorList>
    </citation>
    <scope>NUCLEOTIDE SEQUENCE [LARGE SCALE GENOMIC DNA]</scope>
    <source>
        <strain evidence="14">NRRL B-24802</strain>
    </source>
</reference>
<feature type="binding site" evidence="9">
    <location>
        <position position="460"/>
    </location>
    <ligand>
        <name>ATP</name>
        <dbReference type="ChEBI" id="CHEBI:30616"/>
    </ligand>
</feature>
<evidence type="ECO:0000256" key="6">
    <source>
        <dbReference type="ARBA" id="ARBA00022884"/>
    </source>
</evidence>
<evidence type="ECO:0000256" key="3">
    <source>
        <dbReference type="ARBA" id="ARBA00022801"/>
    </source>
</evidence>
<dbReference type="OrthoDB" id="9805197at2"/>
<dbReference type="EMBL" id="LMWY01000010">
    <property type="protein sequence ID" value="KUO04787.1"/>
    <property type="molecule type" value="Genomic_DNA"/>
</dbReference>
<evidence type="ECO:0000256" key="11">
    <source>
        <dbReference type="PROSITE-ProRule" id="PRU01203"/>
    </source>
</evidence>
<dbReference type="InterPro" id="IPR041703">
    <property type="entry name" value="Rho_factor_ATP-bd"/>
</dbReference>
<dbReference type="InterPro" id="IPR011129">
    <property type="entry name" value="CSD"/>
</dbReference>
<dbReference type="PANTHER" id="PTHR46425">
    <property type="entry name" value="TRANSCRIPTION TERMINATION FACTOR RHO"/>
    <property type="match status" value="1"/>
</dbReference>
<evidence type="ECO:0000256" key="1">
    <source>
        <dbReference type="ARBA" id="ARBA00022472"/>
    </source>
</evidence>
<evidence type="ECO:0000313" key="14">
    <source>
        <dbReference type="EMBL" id="KUO04787.1"/>
    </source>
</evidence>
<keyword evidence="6 9" id="KW-0694">RNA-binding</keyword>
<feature type="region of interest" description="Disordered" evidence="12">
    <location>
        <begin position="74"/>
        <end position="292"/>
    </location>
</feature>
<dbReference type="InterPro" id="IPR004665">
    <property type="entry name" value="Term_rho"/>
</dbReference>
<dbReference type="SMART" id="SM00959">
    <property type="entry name" value="Rho_N"/>
    <property type="match status" value="1"/>
</dbReference>
<dbReference type="Pfam" id="PF00006">
    <property type="entry name" value="ATP-synt_ab"/>
    <property type="match status" value="1"/>
</dbReference>
<feature type="region of interest" description="Disordered" evidence="12">
    <location>
        <begin position="1"/>
        <end position="38"/>
    </location>
</feature>
<feature type="compositionally biased region" description="Low complexity" evidence="12">
    <location>
        <begin position="16"/>
        <end position="31"/>
    </location>
</feature>
<dbReference type="NCBIfam" id="NF006886">
    <property type="entry name" value="PRK09376.1"/>
    <property type="match status" value="1"/>
</dbReference>
<dbReference type="Pfam" id="PF07497">
    <property type="entry name" value="Rho_RNA_bind"/>
    <property type="match status" value="1"/>
</dbReference>
<dbReference type="SUPFAM" id="SSF50249">
    <property type="entry name" value="Nucleic acid-binding proteins"/>
    <property type="match status" value="1"/>
</dbReference>
<dbReference type="GO" id="GO:0005524">
    <property type="term" value="F:ATP binding"/>
    <property type="evidence" value="ECO:0007669"/>
    <property type="project" value="UniProtKB-UniRule"/>
</dbReference>
<feature type="compositionally biased region" description="Basic and acidic residues" evidence="12">
    <location>
        <begin position="103"/>
        <end position="122"/>
    </location>
</feature>
<dbReference type="InterPro" id="IPR011112">
    <property type="entry name" value="Rho-like_N"/>
</dbReference>
<dbReference type="SUPFAM" id="SSF68912">
    <property type="entry name" value="Rho N-terminal domain-like"/>
    <property type="match status" value="1"/>
</dbReference>
<dbReference type="GO" id="GO:0004386">
    <property type="term" value="F:helicase activity"/>
    <property type="evidence" value="ECO:0007669"/>
    <property type="project" value="UniProtKB-UniRule"/>
</dbReference>